<comment type="subunit">
    <text evidence="6">Homohexamer; trimer of dimers.</text>
</comment>
<dbReference type="Pfam" id="PF01967">
    <property type="entry name" value="MoaC"/>
    <property type="match status" value="1"/>
</dbReference>
<evidence type="ECO:0000256" key="1">
    <source>
        <dbReference type="ARBA" id="ARBA00001637"/>
    </source>
</evidence>
<dbReference type="Proteomes" id="UP000464597">
    <property type="component" value="Chromosome"/>
</dbReference>
<feature type="active site" evidence="6">
    <location>
        <position position="141"/>
    </location>
</feature>
<evidence type="ECO:0000256" key="7">
    <source>
        <dbReference type="SAM" id="MobiDB-lite"/>
    </source>
</evidence>
<dbReference type="InterPro" id="IPR023045">
    <property type="entry name" value="MoaC"/>
</dbReference>
<accession>A0ABX6H084</accession>
<keyword evidence="5 6" id="KW-0456">Lyase</keyword>
<comment type="catalytic activity">
    <reaction evidence="1 6">
        <text>(8S)-3',8-cyclo-7,8-dihydroguanosine 5'-triphosphate = cyclic pyranopterin phosphate + diphosphate</text>
        <dbReference type="Rhea" id="RHEA:49580"/>
        <dbReference type="ChEBI" id="CHEBI:33019"/>
        <dbReference type="ChEBI" id="CHEBI:59648"/>
        <dbReference type="ChEBI" id="CHEBI:131766"/>
        <dbReference type="EC" id="4.6.1.17"/>
    </reaction>
</comment>
<feature type="region of interest" description="Disordered" evidence="7">
    <location>
        <begin position="1"/>
        <end position="20"/>
    </location>
</feature>
<dbReference type="CDD" id="cd01420">
    <property type="entry name" value="MoaC_PE"/>
    <property type="match status" value="1"/>
</dbReference>
<evidence type="ECO:0000256" key="5">
    <source>
        <dbReference type="ARBA" id="ARBA00023239"/>
    </source>
</evidence>
<comment type="similarity">
    <text evidence="6">Belongs to the MoaC family.</text>
</comment>
<comment type="function">
    <text evidence="6">Catalyzes the conversion of (8S)-3',8-cyclo-7,8-dihydroguanosine 5'-triphosphate to cyclic pyranopterin monophosphate (cPMP).</text>
</comment>
<feature type="domain" description="Molybdopterin cofactor biosynthesis C (MoaC)" evidence="8">
    <location>
        <begin position="30"/>
        <end position="163"/>
    </location>
</feature>
<protein>
    <recommendedName>
        <fullName evidence="3 6">Cyclic pyranopterin monophosphate synthase</fullName>
        <ecNumber evidence="3 6">4.6.1.17</ecNumber>
    </recommendedName>
    <alternativeName>
        <fullName evidence="6">Molybdenum cofactor biosynthesis protein C</fullName>
    </alternativeName>
</protein>
<keyword evidence="10" id="KW-1185">Reference proteome</keyword>
<dbReference type="PANTHER" id="PTHR22960">
    <property type="entry name" value="MOLYBDOPTERIN COFACTOR SYNTHESIS PROTEIN A"/>
    <property type="match status" value="1"/>
</dbReference>
<gene>
    <name evidence="6 9" type="primary">moaC</name>
    <name evidence="9" type="ORF">GSU69_11225</name>
</gene>
<organism evidence="9 10">
    <name type="scientific">Rathayibacter festucae</name>
    <dbReference type="NCBI Taxonomy" id="110937"/>
    <lineage>
        <taxon>Bacteria</taxon>
        <taxon>Bacillati</taxon>
        <taxon>Actinomycetota</taxon>
        <taxon>Actinomycetes</taxon>
        <taxon>Micrococcales</taxon>
        <taxon>Microbacteriaceae</taxon>
        <taxon>Rathayibacter</taxon>
    </lineage>
</organism>
<dbReference type="InterPro" id="IPR002820">
    <property type="entry name" value="Mopterin_CF_biosynth-C_dom"/>
</dbReference>
<dbReference type="InterPro" id="IPR050105">
    <property type="entry name" value="MoCo_biosynth_MoaA/MoaC"/>
</dbReference>
<evidence type="ECO:0000313" key="10">
    <source>
        <dbReference type="Proteomes" id="UP000464597"/>
    </source>
</evidence>
<evidence type="ECO:0000259" key="8">
    <source>
        <dbReference type="Pfam" id="PF01967"/>
    </source>
</evidence>
<feature type="binding site" evidence="6">
    <location>
        <begin position="90"/>
        <end position="92"/>
    </location>
    <ligand>
        <name>substrate</name>
    </ligand>
</feature>
<dbReference type="InterPro" id="IPR047594">
    <property type="entry name" value="MoaC_bact/euk"/>
</dbReference>
<name>A0ABX6H084_9MICO</name>
<dbReference type="SUPFAM" id="SSF55040">
    <property type="entry name" value="Molybdenum cofactor biosynthesis protein C, MoaC"/>
    <property type="match status" value="1"/>
</dbReference>
<dbReference type="EMBL" id="CP047180">
    <property type="protein sequence ID" value="QHC63199.1"/>
    <property type="molecule type" value="Genomic_DNA"/>
</dbReference>
<dbReference type="NCBIfam" id="NF006870">
    <property type="entry name" value="PRK09364.1"/>
    <property type="match status" value="1"/>
</dbReference>
<comment type="pathway">
    <text evidence="2 6">Cofactor biosynthesis; molybdopterin biosynthesis.</text>
</comment>
<proteinExistence type="inferred from homology"/>
<evidence type="ECO:0000256" key="6">
    <source>
        <dbReference type="HAMAP-Rule" id="MF_01224"/>
    </source>
</evidence>
<dbReference type="EC" id="4.6.1.17" evidence="3 6"/>
<dbReference type="NCBIfam" id="TIGR00581">
    <property type="entry name" value="moaC"/>
    <property type="match status" value="1"/>
</dbReference>
<dbReference type="RefSeq" id="WP_159423029.1">
    <property type="nucleotide sequence ID" value="NZ_CP047180.1"/>
</dbReference>
<evidence type="ECO:0000256" key="2">
    <source>
        <dbReference type="ARBA" id="ARBA00005046"/>
    </source>
</evidence>
<dbReference type="InterPro" id="IPR036522">
    <property type="entry name" value="MoaC_sf"/>
</dbReference>
<dbReference type="Gene3D" id="3.30.70.640">
    <property type="entry name" value="Molybdopterin cofactor biosynthesis C (MoaC) domain"/>
    <property type="match status" value="1"/>
</dbReference>
<evidence type="ECO:0000313" key="9">
    <source>
        <dbReference type="EMBL" id="QHC63199.1"/>
    </source>
</evidence>
<dbReference type="GO" id="GO:0061799">
    <property type="term" value="F:cyclic pyranopterin monophosphate synthase activity"/>
    <property type="evidence" value="ECO:0007669"/>
    <property type="project" value="UniProtKB-EC"/>
</dbReference>
<reference evidence="10" key="1">
    <citation type="submission" date="2019-12" db="EMBL/GenBank/DDBJ databases">
        <title>Complete and draft genome sequences of new strains and members of some known species of the genus Rathayibacter isolated from plants.</title>
        <authorList>
            <person name="Tarlachkov S.V."/>
            <person name="Starodumova I.P."/>
            <person name="Dorofeeva L.V."/>
            <person name="Prisyazhnaya N.V."/>
            <person name="Leyn S."/>
            <person name="Zlamal J."/>
            <person name="Elan M."/>
            <person name="Osterman A.L."/>
            <person name="Nadler S."/>
            <person name="Subbotin S.A."/>
            <person name="Evtushenko L.I."/>
        </authorList>
    </citation>
    <scope>NUCLEOTIDE SEQUENCE [LARGE SCALE GENOMIC DNA]</scope>
    <source>
        <strain evidence="10">VKM Ac-2802</strain>
    </source>
</reference>
<feature type="binding site" evidence="6">
    <location>
        <begin position="126"/>
        <end position="127"/>
    </location>
    <ligand>
        <name>substrate</name>
    </ligand>
</feature>
<dbReference type="HAMAP" id="MF_01224_B">
    <property type="entry name" value="MoaC_B"/>
    <property type="match status" value="1"/>
</dbReference>
<keyword evidence="4 6" id="KW-0501">Molybdenum cofactor biosynthesis</keyword>
<evidence type="ECO:0000256" key="3">
    <source>
        <dbReference type="ARBA" id="ARBA00012575"/>
    </source>
</evidence>
<sequence length="171" mass="17707">MTETTDRTGSGGTADGTELTHVRGDGAVHMVDVGGKQVTSRVAVAEGFVETTPDVVRLLAQGELPKGEALGVARIAGIMGAKTTSALIPLCHPLVLDGVDIDLEPGDDRVRIEARVRTSGRTGVEMEALTAVSVAALTVYDMIKAVDRGAVITGIRVLAKEGGRSGSWSRS</sequence>
<evidence type="ECO:0000256" key="4">
    <source>
        <dbReference type="ARBA" id="ARBA00023150"/>
    </source>
</evidence>